<dbReference type="InterPro" id="IPR019734">
    <property type="entry name" value="TPR_rpt"/>
</dbReference>
<gene>
    <name evidence="2" type="ORF">BD847_2787</name>
</gene>
<keyword evidence="3" id="KW-1185">Reference proteome</keyword>
<protein>
    <submittedName>
        <fullName evidence="2">Uncharacterized protein</fullName>
    </submittedName>
</protein>
<sequence>MKKIITLIILFTSIKSFSQDDPKIAFQKRKYDLAVSYYKKDDLKNALDLFSIASRIKPENQIGKDAAKLVGSIKSDLRKLMMEHAVGTWEIFGDKPLWAVSTHNKDDNHKELLEISETKISHYEVNKVTNEKKLVKSEDLVFYSEVESDGLYSQVILANGEIWNCSFNENWTEMHTICVGKKENGKVEKITTNNEELFFVKVK</sequence>
<dbReference type="EMBL" id="QRDQ01000009">
    <property type="protein sequence ID" value="RED23722.1"/>
    <property type="molecule type" value="Genomic_DNA"/>
</dbReference>
<proteinExistence type="predicted"/>
<dbReference type="OrthoDB" id="1375930at2"/>
<dbReference type="Proteomes" id="UP000257004">
    <property type="component" value="Unassembled WGS sequence"/>
</dbReference>
<accession>A0A3D9FSX2</accession>
<evidence type="ECO:0000256" key="1">
    <source>
        <dbReference type="PROSITE-ProRule" id="PRU00339"/>
    </source>
</evidence>
<evidence type="ECO:0000313" key="3">
    <source>
        <dbReference type="Proteomes" id="UP000257004"/>
    </source>
</evidence>
<dbReference type="AlphaFoldDB" id="A0A3D9FSX2"/>
<organism evidence="2 3">
    <name type="scientific">Flavobacterium cutihirudinis</name>
    <dbReference type="NCBI Taxonomy" id="1265740"/>
    <lineage>
        <taxon>Bacteria</taxon>
        <taxon>Pseudomonadati</taxon>
        <taxon>Bacteroidota</taxon>
        <taxon>Flavobacteriia</taxon>
        <taxon>Flavobacteriales</taxon>
        <taxon>Flavobacteriaceae</taxon>
        <taxon>Flavobacterium</taxon>
    </lineage>
</organism>
<dbReference type="RefSeq" id="WP_115888805.1">
    <property type="nucleotide sequence ID" value="NZ_QRDQ01000009.1"/>
</dbReference>
<reference evidence="2 3" key="1">
    <citation type="submission" date="2018-07" db="EMBL/GenBank/DDBJ databases">
        <title>Genomic Encyclopedia of Archaeal and Bacterial Type Strains, Phase II (KMG-II): from individual species to whole genera.</title>
        <authorList>
            <person name="Goeker M."/>
        </authorList>
    </citation>
    <scope>NUCLEOTIDE SEQUENCE [LARGE SCALE GENOMIC DNA]</scope>
    <source>
        <strain evidence="2 3">DSM 25795</strain>
    </source>
</reference>
<keyword evidence="1" id="KW-0802">TPR repeat</keyword>
<name>A0A3D9FSX2_9FLAO</name>
<comment type="caution">
    <text evidence="2">The sequence shown here is derived from an EMBL/GenBank/DDBJ whole genome shotgun (WGS) entry which is preliminary data.</text>
</comment>
<feature type="repeat" description="TPR" evidence="1">
    <location>
        <begin position="27"/>
        <end position="60"/>
    </location>
</feature>
<dbReference type="PROSITE" id="PS50005">
    <property type="entry name" value="TPR"/>
    <property type="match status" value="1"/>
</dbReference>
<evidence type="ECO:0000313" key="2">
    <source>
        <dbReference type="EMBL" id="RED23722.1"/>
    </source>
</evidence>